<dbReference type="InterPro" id="IPR036890">
    <property type="entry name" value="HATPase_C_sf"/>
</dbReference>
<keyword evidence="7" id="KW-0812">Transmembrane</keyword>
<dbReference type="EMBL" id="MBTA01000001">
    <property type="protein sequence ID" value="RKD20060.1"/>
    <property type="molecule type" value="Genomic_DNA"/>
</dbReference>
<dbReference type="Gene3D" id="1.10.287.130">
    <property type="match status" value="1"/>
</dbReference>
<evidence type="ECO:0000259" key="8">
    <source>
        <dbReference type="PROSITE" id="PS50109"/>
    </source>
</evidence>
<dbReference type="PROSITE" id="PS50109">
    <property type="entry name" value="HIS_KIN"/>
    <property type="match status" value="1"/>
</dbReference>
<organism evidence="9 10">
    <name type="scientific">Pelobium manganitolerans</name>
    <dbReference type="NCBI Taxonomy" id="1842495"/>
    <lineage>
        <taxon>Bacteria</taxon>
        <taxon>Pseudomonadati</taxon>
        <taxon>Bacteroidota</taxon>
        <taxon>Sphingobacteriia</taxon>
        <taxon>Sphingobacteriales</taxon>
        <taxon>Sphingobacteriaceae</taxon>
        <taxon>Pelobium</taxon>
    </lineage>
</organism>
<accession>A0A419SBL5</accession>
<dbReference type="Proteomes" id="UP000283433">
    <property type="component" value="Unassembled WGS sequence"/>
</dbReference>
<dbReference type="InterPro" id="IPR050736">
    <property type="entry name" value="Sensor_HK_Regulatory"/>
</dbReference>
<dbReference type="InterPro" id="IPR004358">
    <property type="entry name" value="Sig_transdc_His_kin-like_C"/>
</dbReference>
<dbReference type="CDD" id="cd00075">
    <property type="entry name" value="HATPase"/>
    <property type="match status" value="1"/>
</dbReference>
<dbReference type="GO" id="GO:0000155">
    <property type="term" value="F:phosphorelay sensor kinase activity"/>
    <property type="evidence" value="ECO:0007669"/>
    <property type="project" value="InterPro"/>
</dbReference>
<reference evidence="9 10" key="1">
    <citation type="submission" date="2016-07" db="EMBL/GenBank/DDBJ databases">
        <title>Genome of Pelobium manganitolerans.</title>
        <authorList>
            <person name="Wu S."/>
            <person name="Wang G."/>
        </authorList>
    </citation>
    <scope>NUCLEOTIDE SEQUENCE [LARGE SCALE GENOMIC DNA]</scope>
    <source>
        <strain evidence="9 10">YS-25</strain>
    </source>
</reference>
<dbReference type="InterPro" id="IPR005467">
    <property type="entry name" value="His_kinase_dom"/>
</dbReference>
<comment type="caution">
    <text evidence="9">The sequence shown here is derived from an EMBL/GenBank/DDBJ whole genome shotgun (WGS) entry which is preliminary data.</text>
</comment>
<dbReference type="PANTHER" id="PTHR43711:SF26">
    <property type="entry name" value="SENSOR HISTIDINE KINASE RCSC"/>
    <property type="match status" value="1"/>
</dbReference>
<evidence type="ECO:0000256" key="5">
    <source>
        <dbReference type="ARBA" id="ARBA00022777"/>
    </source>
</evidence>
<evidence type="ECO:0000256" key="3">
    <source>
        <dbReference type="ARBA" id="ARBA00022553"/>
    </source>
</evidence>
<dbReference type="Pfam" id="PF00512">
    <property type="entry name" value="HisKA"/>
    <property type="match status" value="1"/>
</dbReference>
<evidence type="ECO:0000256" key="2">
    <source>
        <dbReference type="ARBA" id="ARBA00012438"/>
    </source>
</evidence>
<dbReference type="FunFam" id="3.30.565.10:FF:000006">
    <property type="entry name" value="Sensor histidine kinase WalK"/>
    <property type="match status" value="1"/>
</dbReference>
<feature type="transmembrane region" description="Helical" evidence="7">
    <location>
        <begin position="126"/>
        <end position="145"/>
    </location>
</feature>
<evidence type="ECO:0000256" key="6">
    <source>
        <dbReference type="ARBA" id="ARBA00023012"/>
    </source>
</evidence>
<dbReference type="Pfam" id="PF02518">
    <property type="entry name" value="HATPase_c"/>
    <property type="match status" value="1"/>
</dbReference>
<dbReference type="SMART" id="SM00387">
    <property type="entry name" value="HATPase_c"/>
    <property type="match status" value="1"/>
</dbReference>
<dbReference type="Gene3D" id="3.30.565.10">
    <property type="entry name" value="Histidine kinase-like ATPase, C-terminal domain"/>
    <property type="match status" value="1"/>
</dbReference>
<dbReference type="SUPFAM" id="SSF47384">
    <property type="entry name" value="Homodimeric domain of signal transducing histidine kinase"/>
    <property type="match status" value="1"/>
</dbReference>
<evidence type="ECO:0000256" key="1">
    <source>
        <dbReference type="ARBA" id="ARBA00000085"/>
    </source>
</evidence>
<dbReference type="InterPro" id="IPR036097">
    <property type="entry name" value="HisK_dim/P_sf"/>
</dbReference>
<dbReference type="SUPFAM" id="SSF55874">
    <property type="entry name" value="ATPase domain of HSP90 chaperone/DNA topoisomerase II/histidine kinase"/>
    <property type="match status" value="1"/>
</dbReference>
<dbReference type="RefSeq" id="WP_120179977.1">
    <property type="nucleotide sequence ID" value="NZ_MBTA01000001.1"/>
</dbReference>
<feature type="transmembrane region" description="Helical" evidence="7">
    <location>
        <begin position="52"/>
        <end position="70"/>
    </location>
</feature>
<keyword evidence="7" id="KW-0472">Membrane</keyword>
<dbReference type="PRINTS" id="PR00344">
    <property type="entry name" value="BCTRLSENSOR"/>
</dbReference>
<keyword evidence="3" id="KW-0597">Phosphoprotein</keyword>
<feature type="transmembrane region" description="Helical" evidence="7">
    <location>
        <begin position="104"/>
        <end position="121"/>
    </location>
</feature>
<proteinExistence type="predicted"/>
<feature type="transmembrane region" description="Helical" evidence="7">
    <location>
        <begin position="165"/>
        <end position="183"/>
    </location>
</feature>
<comment type="catalytic activity">
    <reaction evidence="1">
        <text>ATP + protein L-histidine = ADP + protein N-phospho-L-histidine.</text>
        <dbReference type="EC" id="2.7.13.3"/>
    </reaction>
</comment>
<feature type="transmembrane region" description="Helical" evidence="7">
    <location>
        <begin position="26"/>
        <end position="46"/>
    </location>
</feature>
<dbReference type="InterPro" id="IPR003594">
    <property type="entry name" value="HATPase_dom"/>
</dbReference>
<feature type="domain" description="Histidine kinase" evidence="8">
    <location>
        <begin position="214"/>
        <end position="429"/>
    </location>
</feature>
<gene>
    <name evidence="9" type="ORF">BCY91_00060</name>
</gene>
<dbReference type="SMART" id="SM00388">
    <property type="entry name" value="HisKA"/>
    <property type="match status" value="1"/>
</dbReference>
<keyword evidence="5" id="KW-0418">Kinase</keyword>
<dbReference type="AlphaFoldDB" id="A0A419SBL5"/>
<evidence type="ECO:0000313" key="9">
    <source>
        <dbReference type="EMBL" id="RKD20060.1"/>
    </source>
</evidence>
<evidence type="ECO:0000313" key="10">
    <source>
        <dbReference type="Proteomes" id="UP000283433"/>
    </source>
</evidence>
<dbReference type="EC" id="2.7.13.3" evidence="2"/>
<feature type="transmembrane region" description="Helical" evidence="7">
    <location>
        <begin position="79"/>
        <end position="98"/>
    </location>
</feature>
<sequence length="445" mass="49558">MPVKAAEFFWNTLIGPKQTFRLEVRIFHCICVILLLGAFISIPLNALLIDATLAWLMSIVFVVISGVFTLSRVLHKSKIAIVFSQVAYYCFLPINYYFNSGSLGPSLLIYLLALIFTILTVPWRQYWVWIPINVVSVLSIFFLEITGLVTLPDTYPSAESRLADIGYSYFTIAVISIFVLIYIRQAYHQERTQAQLKSEELAKSDQTKNKLLSIVAHDLKDPLISVQGFLELLSDDSLSLEDRRRLEKELQQRTNNAIQMLGNILTWSKTQMDGVQVNLQHINLADCLSKTLSITRAIGMDKGIHISSHIAPDIMIKADADMLQLVMRNLIVNAVKFSHPGSDIAIKAVVEASDCIISVKDQGVGIPKEKQAEIFGIAQGNTFGTNREKGSGLGLALCKSYIEQQGGKIWVHSQTQLGSTFYVSLKLGKPSANPAEHRLADITEP</sequence>
<keyword evidence="7" id="KW-1133">Transmembrane helix</keyword>
<keyword evidence="6" id="KW-0902">Two-component regulatory system</keyword>
<evidence type="ECO:0000256" key="4">
    <source>
        <dbReference type="ARBA" id="ARBA00022679"/>
    </source>
</evidence>
<protein>
    <recommendedName>
        <fullName evidence="2">histidine kinase</fullName>
        <ecNumber evidence="2">2.7.13.3</ecNumber>
    </recommendedName>
</protein>
<dbReference type="OrthoDB" id="9810447at2"/>
<name>A0A419SBL5_9SPHI</name>
<keyword evidence="10" id="KW-1185">Reference proteome</keyword>
<keyword evidence="4" id="KW-0808">Transferase</keyword>
<dbReference type="InterPro" id="IPR003661">
    <property type="entry name" value="HisK_dim/P_dom"/>
</dbReference>
<evidence type="ECO:0000256" key="7">
    <source>
        <dbReference type="SAM" id="Phobius"/>
    </source>
</evidence>
<dbReference type="CDD" id="cd00082">
    <property type="entry name" value="HisKA"/>
    <property type="match status" value="1"/>
</dbReference>
<dbReference type="PANTHER" id="PTHR43711">
    <property type="entry name" value="TWO-COMPONENT HISTIDINE KINASE"/>
    <property type="match status" value="1"/>
</dbReference>